<feature type="chain" id="PRO_5041233876" description="Gylcosyl hydrolase 115 C-terminal domain-containing protein" evidence="3">
    <location>
        <begin position="23"/>
        <end position="1018"/>
    </location>
</feature>
<dbReference type="AlphaFoldDB" id="A0AA35MES2"/>
<keyword evidence="1" id="KW-0378">Hydrolase</keyword>
<feature type="domain" description="Gylcosyl hydrolase 115 C-terminal" evidence="4">
    <location>
        <begin position="819"/>
        <end position="1014"/>
    </location>
</feature>
<accession>A0AA35MES2</accession>
<evidence type="ECO:0000259" key="4">
    <source>
        <dbReference type="Pfam" id="PF17829"/>
    </source>
</evidence>
<dbReference type="GO" id="GO:0016787">
    <property type="term" value="F:hydrolase activity"/>
    <property type="evidence" value="ECO:0007669"/>
    <property type="project" value="UniProtKB-KW"/>
</dbReference>
<feature type="signal peptide" evidence="3">
    <location>
        <begin position="1"/>
        <end position="22"/>
    </location>
</feature>
<dbReference type="Gene3D" id="3.30.379.10">
    <property type="entry name" value="Chitobiase/beta-hexosaminidase domain 2-like"/>
    <property type="match status" value="1"/>
</dbReference>
<keyword evidence="3" id="KW-0732">Signal</keyword>
<evidence type="ECO:0000256" key="2">
    <source>
        <dbReference type="SAM" id="MobiDB-lite"/>
    </source>
</evidence>
<dbReference type="Gene3D" id="2.60.120.1620">
    <property type="match status" value="1"/>
</dbReference>
<name>A0AA35MES2_9HYPO</name>
<gene>
    <name evidence="5" type="ORF">CCHLO57077_00005460</name>
</gene>
<comment type="caution">
    <text evidence="5">The sequence shown here is derived from an EMBL/GenBank/DDBJ whole genome shotgun (WGS) entry which is preliminary data.</text>
</comment>
<dbReference type="InterPro" id="IPR029018">
    <property type="entry name" value="Hex-like_dom2"/>
</dbReference>
<dbReference type="Proteomes" id="UP001160390">
    <property type="component" value="Unassembled WGS sequence"/>
</dbReference>
<evidence type="ECO:0000256" key="3">
    <source>
        <dbReference type="SAM" id="SignalP"/>
    </source>
</evidence>
<dbReference type="PANTHER" id="PTHR37842">
    <property type="match status" value="1"/>
</dbReference>
<feature type="compositionally biased region" description="Low complexity" evidence="2">
    <location>
        <begin position="837"/>
        <end position="850"/>
    </location>
</feature>
<dbReference type="InterPro" id="IPR042301">
    <property type="entry name" value="GH115_sf"/>
</dbReference>
<keyword evidence="6" id="KW-1185">Reference proteome</keyword>
<feature type="region of interest" description="Disordered" evidence="2">
    <location>
        <begin position="834"/>
        <end position="853"/>
    </location>
</feature>
<reference evidence="5" key="1">
    <citation type="submission" date="2023-01" db="EMBL/GenBank/DDBJ databases">
        <authorList>
            <person name="Piombo E."/>
        </authorList>
    </citation>
    <scope>NUCLEOTIDE SEQUENCE</scope>
</reference>
<proteinExistence type="predicted"/>
<dbReference type="PANTHER" id="PTHR37842:SF2">
    <property type="entry name" value="GYLCOSYL HYDROLASE 115 C-TERMINAL DOMAIN-CONTAINING PROTEIN"/>
    <property type="match status" value="1"/>
</dbReference>
<dbReference type="Pfam" id="PF15979">
    <property type="entry name" value="Glyco_hydro_115"/>
    <property type="match status" value="1"/>
</dbReference>
<protein>
    <recommendedName>
        <fullName evidence="4">Gylcosyl hydrolase 115 C-terminal domain-containing protein</fullName>
    </recommendedName>
</protein>
<evidence type="ECO:0000313" key="5">
    <source>
        <dbReference type="EMBL" id="CAI6095815.1"/>
    </source>
</evidence>
<dbReference type="Gene3D" id="1.20.58.2150">
    <property type="match status" value="1"/>
</dbReference>
<dbReference type="InterPro" id="IPR041437">
    <property type="entry name" value="GH115_C"/>
</dbReference>
<organism evidence="5 6">
    <name type="scientific">Clonostachys chloroleuca</name>
    <dbReference type="NCBI Taxonomy" id="1926264"/>
    <lineage>
        <taxon>Eukaryota</taxon>
        <taxon>Fungi</taxon>
        <taxon>Dikarya</taxon>
        <taxon>Ascomycota</taxon>
        <taxon>Pezizomycotina</taxon>
        <taxon>Sordariomycetes</taxon>
        <taxon>Hypocreomycetidae</taxon>
        <taxon>Hypocreales</taxon>
        <taxon>Bionectriaceae</taxon>
        <taxon>Clonostachys</taxon>
    </lineage>
</organism>
<sequence length="1018" mass="114884">MQLLPWRIVPLLLVSISHVGMALLEERFVAFEAGDDEALELQNATIVYDSQDPKAVRIAVDSLADDLEQITGNKPSICEWSSSTDSCGDEVASAIIAATVDSNLVKTLEGNEKIDVSSIRGKWETFQTSIVEEPLPGVKRALLIAGSDRRGAAFGVYTLSEQSGQSPLHFWADVPAQKHEKIYALPKTTTHGEPSVKYRGLFINDEAPALTQWWAKKNNVSDYTFDSKFYAHVYDLILRLRGNFMWPAMWRSYIPRPGRIFFTDDPRNQQVADDYGIVISTSHHEPMQRASNEWAVVGEGRWDWEENKENVAAFMEEGVRRAGTNESYFTLGMRSDADGPIEGDDPVAILTDIMDTQRQMIAKYHGNESAAPQVWTVYKEVQGYYESGLVPPTDVTLMFSDDNWGTIRRLPKKDELGREGGYGLYHHLAYVGVPKAYKWHNTNNLPKLYKELYHAYERGSRQIWILNVEDIKPLELPFSFAMDMAWNISKFDFDFIPEYLTRFSAREFGEEFAEEAASVLYNHSRLVGRRKYEMTLPETYSVMNYHEGERIVKDWNGLAERAKSIYDRLPEDRRIVFHHHALYPALAGAKFHSIMVNRATNWQYAQERRNSCNEVAQQILDDFADEWDLVIEYESLVDGKWAGMLSTPKFDVGLDRSEPSSRDVITNISYIQTRQEFDYSFGNLGIYAEGCGSAIRQGRTIASANPAFPTEGDLRPFLPSFTPYGPDLLTVDLFHRGDHRKNLAWSLESPYSWLKFSSTSGTLSSELSQQRLNVTVDWSEVPEGFDETFDVRIEWEPAPYFDNLGISVRNLRIPADFSGFPEVNNVISIEAPHFQRSSSGAPPSNSSSSASEEDGVGFKIIPHLGTRSESGSLALRPFQAAREDGSTAQRAWVDYDIYLFGELAGALSATLYFNGALDTDPDLPLAYALTLDDSGDAGSFTRLLEDPEVVGDLPADWEERVADNVWKRTVDFGGEVAPGKHTLRYRATSPELYLEKIVVEFRGAAKDSYLGPPETRFV</sequence>
<dbReference type="Gene3D" id="3.20.20.520">
    <property type="entry name" value="Glycosyl hydrolase family 115"/>
    <property type="match status" value="1"/>
</dbReference>
<evidence type="ECO:0000313" key="6">
    <source>
        <dbReference type="Proteomes" id="UP001160390"/>
    </source>
</evidence>
<dbReference type="Pfam" id="PF17829">
    <property type="entry name" value="GH115_C"/>
    <property type="match status" value="1"/>
</dbReference>
<dbReference type="EMBL" id="CABFNP030001266">
    <property type="protein sequence ID" value="CAI6095815.1"/>
    <property type="molecule type" value="Genomic_DNA"/>
</dbReference>
<evidence type="ECO:0000256" key="1">
    <source>
        <dbReference type="ARBA" id="ARBA00022801"/>
    </source>
</evidence>
<dbReference type="InterPro" id="IPR031924">
    <property type="entry name" value="GH115"/>
</dbReference>